<dbReference type="Pfam" id="PF00587">
    <property type="entry name" value="tRNA-synt_2b"/>
    <property type="match status" value="1"/>
</dbReference>
<dbReference type="Gene3D" id="3.30.54.20">
    <property type="match status" value="1"/>
</dbReference>
<comment type="cofactor">
    <cofactor evidence="13">
        <name>Zn(2+)</name>
        <dbReference type="ChEBI" id="CHEBI:29105"/>
    </cofactor>
    <text evidence="13">Binds 1 zinc ion per subunit.</text>
</comment>
<comment type="subunit">
    <text evidence="13">Homodimer.</text>
</comment>
<dbReference type="SUPFAM" id="SSF52954">
    <property type="entry name" value="Class II aaRS ABD-related"/>
    <property type="match status" value="1"/>
</dbReference>
<comment type="caution">
    <text evidence="16">The sequence shown here is derived from an EMBL/GenBank/DDBJ whole genome shotgun (WGS) entry which is preliminary data.</text>
</comment>
<dbReference type="InterPro" id="IPR012675">
    <property type="entry name" value="Beta-grasp_dom_sf"/>
</dbReference>
<dbReference type="AlphaFoldDB" id="A0AAV4LHF5"/>
<evidence type="ECO:0000256" key="9">
    <source>
        <dbReference type="ARBA" id="ARBA00022884"/>
    </source>
</evidence>
<evidence type="ECO:0000259" key="14">
    <source>
        <dbReference type="PROSITE" id="PS50862"/>
    </source>
</evidence>
<keyword evidence="5 13" id="KW-0479">Metal-binding</keyword>
<dbReference type="GO" id="GO:0016740">
    <property type="term" value="F:transferase activity"/>
    <property type="evidence" value="ECO:0007669"/>
    <property type="project" value="UniProtKB-ARBA"/>
</dbReference>
<dbReference type="PROSITE" id="PS51880">
    <property type="entry name" value="TGS"/>
    <property type="match status" value="1"/>
</dbReference>
<protein>
    <recommendedName>
        <fullName evidence="13">Threonine--tRNA ligase</fullName>
        <ecNumber evidence="13">6.1.1.3</ecNumber>
    </recommendedName>
    <alternativeName>
        <fullName evidence="13">Threonyl-tRNA synthetase</fullName>
        <shortName evidence="13">ThrRS</shortName>
    </alternativeName>
</protein>
<feature type="binding site" evidence="13">
    <location>
        <position position="339"/>
    </location>
    <ligand>
        <name>Zn(2+)</name>
        <dbReference type="ChEBI" id="CHEBI:29105"/>
        <note>catalytic</note>
    </ligand>
</feature>
<sequence>MSVDVQKEVQIELKDGSKRTIPAGTTLLDVAGMISNRLKKEAVVGSLNGKLVDLNTPIEQDAKIELFTLNDPEGLETMRHSTAHVMAQAVSRLWPEVKFAIGPVIEDGFYYDFSGRTFTPDDLPLIEKEMEKIVKEDLAIRREEVTRQQALEMFKEREDRFKVEIIHELPDDAVITVYHQGEFTDLCRGPHLPSTGRIKAFKLLSIAGAYWRGDAENEMLTRIYATAFPKKSELDEYLERIEEAKKRDHRRLGRELDLFFIPDEAPGMPIYLPKGMALRNELEKFLREFLNEYEYDEVRTPIIMDRVLWERSGHWDHYKENMYFTHVDERDFALKPMNCPGHCITFKHQLRSYRDLPIRMGEFGLVHRHELSGALHGLLRVRAFTQDDAHIFVRPDQIEQEVFQCMDFIDRVYKTFGFEYSVELSTRPEKSTGSDELWELATNALRDTLEKRGMEYQVNEGDGAFYGPKIDFHVRDSLKRSHQCGTIQLDFQMPEKFDLSYIGEDNQKHRPVMIHRAIFGSFERFMALLIEHYGGAFPFWLAPVQARIIAVNPLYLDYANEVLKLLKKAGIRAEIDTRNEKMGYKIREAQIQKIPYTLVVGEQETNTRSVAVRKYGEKEQVSKPLDELIREWVQIVKERSA</sequence>
<dbReference type="GO" id="GO:0005737">
    <property type="term" value="C:cytoplasm"/>
    <property type="evidence" value="ECO:0007669"/>
    <property type="project" value="UniProtKB-SubCell"/>
</dbReference>
<keyword evidence="3 13" id="KW-0820">tRNA-binding</keyword>
<comment type="catalytic activity">
    <reaction evidence="12 13">
        <text>tRNA(Thr) + L-threonine + ATP = L-threonyl-tRNA(Thr) + AMP + diphosphate + H(+)</text>
        <dbReference type="Rhea" id="RHEA:24624"/>
        <dbReference type="Rhea" id="RHEA-COMP:9670"/>
        <dbReference type="Rhea" id="RHEA-COMP:9704"/>
        <dbReference type="ChEBI" id="CHEBI:15378"/>
        <dbReference type="ChEBI" id="CHEBI:30616"/>
        <dbReference type="ChEBI" id="CHEBI:33019"/>
        <dbReference type="ChEBI" id="CHEBI:57926"/>
        <dbReference type="ChEBI" id="CHEBI:78442"/>
        <dbReference type="ChEBI" id="CHEBI:78534"/>
        <dbReference type="ChEBI" id="CHEBI:456215"/>
        <dbReference type="EC" id="6.1.1.3"/>
    </reaction>
</comment>
<dbReference type="PANTHER" id="PTHR11451">
    <property type="entry name" value="THREONINE-TRNA LIGASE"/>
    <property type="match status" value="1"/>
</dbReference>
<evidence type="ECO:0000256" key="6">
    <source>
        <dbReference type="ARBA" id="ARBA00022741"/>
    </source>
</evidence>
<dbReference type="InterPro" id="IPR036621">
    <property type="entry name" value="Anticodon-bd_dom_sf"/>
</dbReference>
<feature type="binding site" evidence="13">
    <location>
        <position position="515"/>
    </location>
    <ligand>
        <name>Zn(2+)</name>
        <dbReference type="ChEBI" id="CHEBI:29105"/>
        <note>catalytic</note>
    </ligand>
</feature>
<dbReference type="InterPro" id="IPR012947">
    <property type="entry name" value="tRNA_SAD"/>
</dbReference>
<keyword evidence="11 13" id="KW-0030">Aminoacyl-tRNA synthetase</keyword>
<dbReference type="GO" id="GO:0140096">
    <property type="term" value="F:catalytic activity, acting on a protein"/>
    <property type="evidence" value="ECO:0007669"/>
    <property type="project" value="UniProtKB-ARBA"/>
</dbReference>
<evidence type="ECO:0000256" key="5">
    <source>
        <dbReference type="ARBA" id="ARBA00022723"/>
    </source>
</evidence>
<keyword evidence="7 13" id="KW-0862">Zinc</keyword>
<dbReference type="GO" id="GO:0006435">
    <property type="term" value="P:threonyl-tRNA aminoacylation"/>
    <property type="evidence" value="ECO:0007669"/>
    <property type="project" value="UniProtKB-UniRule"/>
</dbReference>
<dbReference type="Gene3D" id="3.10.20.30">
    <property type="match status" value="1"/>
</dbReference>
<gene>
    <name evidence="16" type="primary">thrZ</name>
    <name evidence="13" type="synonym">thrS</name>
    <name evidence="16" type="ORF">DNHGIG_27200</name>
</gene>
<dbReference type="CDD" id="cd01667">
    <property type="entry name" value="TGS_ThrRS"/>
    <property type="match status" value="1"/>
</dbReference>
<evidence type="ECO:0000259" key="15">
    <source>
        <dbReference type="PROSITE" id="PS51880"/>
    </source>
</evidence>
<evidence type="ECO:0000256" key="3">
    <source>
        <dbReference type="ARBA" id="ARBA00022555"/>
    </source>
</evidence>
<dbReference type="InterPro" id="IPR012676">
    <property type="entry name" value="TGS-like"/>
</dbReference>
<dbReference type="Pfam" id="PF02824">
    <property type="entry name" value="TGS"/>
    <property type="match status" value="1"/>
</dbReference>
<dbReference type="FunFam" id="3.40.50.800:FF:000001">
    <property type="entry name" value="Threonine--tRNA ligase"/>
    <property type="match status" value="1"/>
</dbReference>
<comment type="similarity">
    <text evidence="1 13">Belongs to the class-II aminoacyl-tRNA synthetase family.</text>
</comment>
<dbReference type="FunFam" id="3.30.54.20:FF:000002">
    <property type="entry name" value="Threonine--tRNA ligase"/>
    <property type="match status" value="1"/>
</dbReference>
<dbReference type="InterPro" id="IPR047246">
    <property type="entry name" value="ThrRS_anticodon"/>
</dbReference>
<dbReference type="CDD" id="cd00860">
    <property type="entry name" value="ThrRS_anticodon"/>
    <property type="match status" value="1"/>
</dbReference>
<dbReference type="PROSITE" id="PS50862">
    <property type="entry name" value="AA_TRNA_LIGASE_II"/>
    <property type="match status" value="1"/>
</dbReference>
<evidence type="ECO:0000256" key="12">
    <source>
        <dbReference type="ARBA" id="ARBA00049515"/>
    </source>
</evidence>
<evidence type="ECO:0000256" key="13">
    <source>
        <dbReference type="HAMAP-Rule" id="MF_00184"/>
    </source>
</evidence>
<keyword evidence="2 13" id="KW-0963">Cytoplasm</keyword>
<reference evidence="16" key="1">
    <citation type="journal article" date="2023" name="Int. J. Syst. Evol. Microbiol.">
        <title>Collibacillus ludicampi gen. nov., sp. nov., a new soil bacterium of the family Alicyclobacillaceae.</title>
        <authorList>
            <person name="Jojima T."/>
            <person name="Ioku Y."/>
            <person name="Fukuta Y."/>
            <person name="Shirasaka N."/>
            <person name="Matsumura Y."/>
            <person name="Mori M."/>
        </authorList>
    </citation>
    <scope>NUCLEOTIDE SEQUENCE</scope>
    <source>
        <strain evidence="16">TP075</strain>
    </source>
</reference>
<evidence type="ECO:0000313" key="17">
    <source>
        <dbReference type="Proteomes" id="UP001057291"/>
    </source>
</evidence>
<dbReference type="Proteomes" id="UP001057291">
    <property type="component" value="Unassembled WGS sequence"/>
</dbReference>
<dbReference type="InterPro" id="IPR002314">
    <property type="entry name" value="aa-tRNA-synt_IIb"/>
</dbReference>
<evidence type="ECO:0000256" key="7">
    <source>
        <dbReference type="ARBA" id="ARBA00022833"/>
    </source>
</evidence>
<dbReference type="Pfam" id="PF03129">
    <property type="entry name" value="HGTP_anticodon"/>
    <property type="match status" value="1"/>
</dbReference>
<comment type="caution">
    <text evidence="13">Lacks conserved residue(s) required for the propagation of feature annotation.</text>
</comment>
<dbReference type="InterPro" id="IPR004095">
    <property type="entry name" value="TGS"/>
</dbReference>
<dbReference type="FunFam" id="3.30.930.10:FF:000002">
    <property type="entry name" value="Threonine--tRNA ligase"/>
    <property type="match status" value="1"/>
</dbReference>
<dbReference type="InterPro" id="IPR006195">
    <property type="entry name" value="aa-tRNA-synth_II"/>
</dbReference>
<keyword evidence="4 13" id="KW-0436">Ligase</keyword>
<evidence type="ECO:0000256" key="11">
    <source>
        <dbReference type="ARBA" id="ARBA00023146"/>
    </source>
</evidence>
<dbReference type="Gene3D" id="3.30.980.10">
    <property type="entry name" value="Threonyl-trna Synthetase, Chain A, domain 2"/>
    <property type="match status" value="1"/>
</dbReference>
<dbReference type="PRINTS" id="PR01047">
    <property type="entry name" value="TRNASYNTHTHR"/>
</dbReference>
<evidence type="ECO:0000256" key="2">
    <source>
        <dbReference type="ARBA" id="ARBA00022490"/>
    </source>
</evidence>
<dbReference type="FunFam" id="3.30.980.10:FF:000005">
    <property type="entry name" value="Threonyl-tRNA synthetase, mitochondrial"/>
    <property type="match status" value="1"/>
</dbReference>
<dbReference type="GO" id="GO:0005524">
    <property type="term" value="F:ATP binding"/>
    <property type="evidence" value="ECO:0007669"/>
    <property type="project" value="UniProtKB-UniRule"/>
</dbReference>
<feature type="domain" description="TGS" evidence="15">
    <location>
        <begin position="1"/>
        <end position="68"/>
    </location>
</feature>
<evidence type="ECO:0000256" key="10">
    <source>
        <dbReference type="ARBA" id="ARBA00022917"/>
    </source>
</evidence>
<evidence type="ECO:0000256" key="1">
    <source>
        <dbReference type="ARBA" id="ARBA00008226"/>
    </source>
</evidence>
<accession>A0AAV4LHF5</accession>
<dbReference type="GO" id="GO:0046872">
    <property type="term" value="F:metal ion binding"/>
    <property type="evidence" value="ECO:0007669"/>
    <property type="project" value="UniProtKB-KW"/>
</dbReference>
<evidence type="ECO:0000256" key="4">
    <source>
        <dbReference type="ARBA" id="ARBA00022598"/>
    </source>
</evidence>
<evidence type="ECO:0000256" key="8">
    <source>
        <dbReference type="ARBA" id="ARBA00022840"/>
    </source>
</evidence>
<keyword evidence="10 13" id="KW-0648">Protein biosynthesis</keyword>
<proteinExistence type="inferred from homology"/>
<dbReference type="InterPro" id="IPR033728">
    <property type="entry name" value="ThrRS_core"/>
</dbReference>
<dbReference type="GO" id="GO:0000049">
    <property type="term" value="F:tRNA binding"/>
    <property type="evidence" value="ECO:0007669"/>
    <property type="project" value="UniProtKB-KW"/>
</dbReference>
<dbReference type="SMART" id="SM00863">
    <property type="entry name" value="tRNA_SAD"/>
    <property type="match status" value="1"/>
</dbReference>
<dbReference type="Gene3D" id="3.40.50.800">
    <property type="entry name" value="Anticodon-binding domain"/>
    <property type="match status" value="1"/>
</dbReference>
<dbReference type="SUPFAM" id="SSF55681">
    <property type="entry name" value="Class II aaRS and biotin synthetases"/>
    <property type="match status" value="1"/>
</dbReference>
<dbReference type="InterPro" id="IPR018163">
    <property type="entry name" value="Thr/Ala-tRNA-synth_IIc_edit"/>
</dbReference>
<dbReference type="InterPro" id="IPR004154">
    <property type="entry name" value="Anticodon-bd"/>
</dbReference>
<dbReference type="GO" id="GO:0004829">
    <property type="term" value="F:threonine-tRNA ligase activity"/>
    <property type="evidence" value="ECO:0007669"/>
    <property type="project" value="UniProtKB-UniRule"/>
</dbReference>
<evidence type="ECO:0000313" key="16">
    <source>
        <dbReference type="EMBL" id="GIM47171.1"/>
    </source>
</evidence>
<feature type="domain" description="Aminoacyl-transfer RNA synthetases class-II family profile" evidence="14">
    <location>
        <begin position="273"/>
        <end position="538"/>
    </location>
</feature>
<dbReference type="CDD" id="cd00771">
    <property type="entry name" value="ThrRS_core"/>
    <property type="match status" value="1"/>
</dbReference>
<comment type="subcellular location">
    <subcellularLocation>
        <location evidence="13">Cytoplasm</location>
    </subcellularLocation>
</comment>
<keyword evidence="8 13" id="KW-0067">ATP-binding</keyword>
<dbReference type="RefSeq" id="WP_282200188.1">
    <property type="nucleotide sequence ID" value="NZ_BOQE01000001.1"/>
</dbReference>
<keyword evidence="17" id="KW-1185">Reference proteome</keyword>
<dbReference type="PANTHER" id="PTHR11451:SF44">
    <property type="entry name" value="THREONINE--TRNA LIGASE, CHLOROPLASTIC_MITOCHONDRIAL 2"/>
    <property type="match status" value="1"/>
</dbReference>
<dbReference type="InterPro" id="IPR002320">
    <property type="entry name" value="Thr-tRNA-ligase_IIa"/>
</dbReference>
<organism evidence="16 17">
    <name type="scientific">Collibacillus ludicampi</name>
    <dbReference type="NCBI Taxonomy" id="2771369"/>
    <lineage>
        <taxon>Bacteria</taxon>
        <taxon>Bacillati</taxon>
        <taxon>Bacillota</taxon>
        <taxon>Bacilli</taxon>
        <taxon>Bacillales</taxon>
        <taxon>Alicyclobacillaceae</taxon>
        <taxon>Collibacillus</taxon>
    </lineage>
</organism>
<dbReference type="SUPFAM" id="SSF55186">
    <property type="entry name" value="ThrRS/AlaRS common domain"/>
    <property type="match status" value="1"/>
</dbReference>
<keyword evidence="6 13" id="KW-0547">Nucleotide-binding</keyword>
<feature type="binding site" evidence="13">
    <location>
        <position position="390"/>
    </location>
    <ligand>
        <name>Zn(2+)</name>
        <dbReference type="ChEBI" id="CHEBI:29105"/>
        <note>catalytic</note>
    </ligand>
</feature>
<dbReference type="EMBL" id="BOQE01000001">
    <property type="protein sequence ID" value="GIM47171.1"/>
    <property type="molecule type" value="Genomic_DNA"/>
</dbReference>
<dbReference type="Gene3D" id="3.30.930.10">
    <property type="entry name" value="Bira Bifunctional Protein, Domain 2"/>
    <property type="match status" value="1"/>
</dbReference>
<dbReference type="InterPro" id="IPR045864">
    <property type="entry name" value="aa-tRNA-synth_II/BPL/LPL"/>
</dbReference>
<name>A0AAV4LHF5_9BACL</name>
<dbReference type="EC" id="6.1.1.3" evidence="13"/>
<keyword evidence="9 13" id="KW-0694">RNA-binding</keyword>
<dbReference type="NCBIfam" id="TIGR00418">
    <property type="entry name" value="thrS"/>
    <property type="match status" value="1"/>
</dbReference>
<dbReference type="Pfam" id="PF07973">
    <property type="entry name" value="tRNA_SAD"/>
    <property type="match status" value="1"/>
</dbReference>
<dbReference type="SUPFAM" id="SSF81271">
    <property type="entry name" value="TGS-like"/>
    <property type="match status" value="1"/>
</dbReference>
<dbReference type="HAMAP" id="MF_00184">
    <property type="entry name" value="Thr_tRNA_synth"/>
    <property type="match status" value="1"/>
</dbReference>